<feature type="transmembrane region" description="Helical" evidence="5">
    <location>
        <begin position="53"/>
        <end position="80"/>
    </location>
</feature>
<dbReference type="GO" id="GO:0016020">
    <property type="term" value="C:membrane"/>
    <property type="evidence" value="ECO:0007669"/>
    <property type="project" value="UniProtKB-SubCell"/>
</dbReference>
<proteinExistence type="predicted"/>
<dbReference type="EMBL" id="LCJW01000013">
    <property type="protein sequence ID" value="KKT86298.1"/>
    <property type="molecule type" value="Genomic_DNA"/>
</dbReference>
<accession>A0A0G1KRV1</accession>
<sequence length="187" mass="20292">MRMDTKLGMLFSNLMTFFIVVTTAGTLHANGVFNIDSAQQAALALRPLAGDFAYLLFAFGIIGIGLQSVPVLAGSVAYAVSEALGLREGLGKSFERAKGFYLILAVATMVGVLMNLWGINTMQALYYAAVVNGVVAVPLIFIIIRLASDERVVGKFKTEKKYLWIAWMTFVFMALSVVLMVGSAFWS</sequence>
<dbReference type="GO" id="GO:0046873">
    <property type="term" value="F:metal ion transmembrane transporter activity"/>
    <property type="evidence" value="ECO:0007669"/>
    <property type="project" value="InterPro"/>
</dbReference>
<reference evidence="6 7" key="1">
    <citation type="journal article" date="2015" name="Nature">
        <title>rRNA introns, odd ribosomes, and small enigmatic genomes across a large radiation of phyla.</title>
        <authorList>
            <person name="Brown C.T."/>
            <person name="Hug L.A."/>
            <person name="Thomas B.C."/>
            <person name="Sharon I."/>
            <person name="Castelle C.J."/>
            <person name="Singh A."/>
            <person name="Wilkins M.J."/>
            <person name="Williams K.H."/>
            <person name="Banfield J.F."/>
        </authorList>
    </citation>
    <scope>NUCLEOTIDE SEQUENCE [LARGE SCALE GENOMIC DNA]</scope>
</reference>
<evidence type="ECO:0000313" key="7">
    <source>
        <dbReference type="Proteomes" id="UP000034797"/>
    </source>
</evidence>
<evidence type="ECO:0000256" key="5">
    <source>
        <dbReference type="SAM" id="Phobius"/>
    </source>
</evidence>
<keyword evidence="2 5" id="KW-0812">Transmembrane</keyword>
<feature type="transmembrane region" description="Helical" evidence="5">
    <location>
        <begin position="125"/>
        <end position="144"/>
    </location>
</feature>
<dbReference type="AlphaFoldDB" id="A0A0G1KRV1"/>
<comment type="caution">
    <text evidence="6">The sequence shown here is derived from an EMBL/GenBank/DDBJ whole genome shotgun (WGS) entry which is preliminary data.</text>
</comment>
<evidence type="ECO:0000256" key="3">
    <source>
        <dbReference type="ARBA" id="ARBA00022989"/>
    </source>
</evidence>
<evidence type="ECO:0000256" key="4">
    <source>
        <dbReference type="ARBA" id="ARBA00023136"/>
    </source>
</evidence>
<evidence type="ECO:0000256" key="2">
    <source>
        <dbReference type="ARBA" id="ARBA00022692"/>
    </source>
</evidence>
<evidence type="ECO:0000313" key="6">
    <source>
        <dbReference type="EMBL" id="KKT86298.1"/>
    </source>
</evidence>
<evidence type="ECO:0000256" key="1">
    <source>
        <dbReference type="ARBA" id="ARBA00004141"/>
    </source>
</evidence>
<organism evidence="6 7">
    <name type="scientific">Candidatus Collierbacteria bacterium GW2011_GWA2_44_99</name>
    <dbReference type="NCBI Taxonomy" id="1618380"/>
    <lineage>
        <taxon>Bacteria</taxon>
        <taxon>Candidatus Collieribacteriota</taxon>
    </lineage>
</organism>
<comment type="subcellular location">
    <subcellularLocation>
        <location evidence="1">Membrane</location>
        <topology evidence="1">Multi-pass membrane protein</topology>
    </subcellularLocation>
</comment>
<feature type="transmembrane region" description="Helical" evidence="5">
    <location>
        <begin position="164"/>
        <end position="186"/>
    </location>
</feature>
<keyword evidence="4 5" id="KW-0472">Membrane</keyword>
<dbReference type="Pfam" id="PF01566">
    <property type="entry name" value="Nramp"/>
    <property type="match status" value="1"/>
</dbReference>
<dbReference type="InterPro" id="IPR001046">
    <property type="entry name" value="NRAMP_fam"/>
</dbReference>
<gene>
    <name evidence="6" type="ORF">UW84_C0013G0022</name>
</gene>
<keyword evidence="3 5" id="KW-1133">Transmembrane helix</keyword>
<dbReference type="Proteomes" id="UP000034797">
    <property type="component" value="Unassembled WGS sequence"/>
</dbReference>
<protein>
    <submittedName>
        <fullName evidence="6">Natural resistance-associated macrophage protein</fullName>
    </submittedName>
</protein>
<name>A0A0G1KRV1_9BACT</name>
<feature type="transmembrane region" description="Helical" evidence="5">
    <location>
        <begin position="100"/>
        <end position="119"/>
    </location>
</feature>